<dbReference type="InterPro" id="IPR036409">
    <property type="entry name" value="Aldolase_II/adducin_N_sf"/>
</dbReference>
<name>A0A0P6XGY6_9CHLR</name>
<keyword evidence="5" id="KW-1185">Reference proteome</keyword>
<feature type="domain" description="Class II aldolase/adducin N-terminal" evidence="3">
    <location>
        <begin position="8"/>
        <end position="184"/>
    </location>
</feature>
<dbReference type="STRING" id="1134406.ADN00_03255"/>
<dbReference type="Gene3D" id="3.40.225.10">
    <property type="entry name" value="Class II aldolase/adducin N-terminal domain"/>
    <property type="match status" value="1"/>
</dbReference>
<dbReference type="EC" id="4.1.2.17" evidence="4"/>
<protein>
    <submittedName>
        <fullName evidence="4">Fuculose phosphate aldolase</fullName>
        <ecNumber evidence="4">4.1.2.17</ecNumber>
    </submittedName>
</protein>
<dbReference type="RefSeq" id="WP_075061524.1">
    <property type="nucleotide sequence ID" value="NZ_LGCL01000014.1"/>
</dbReference>
<dbReference type="AlphaFoldDB" id="A0A0P6XGY6"/>
<gene>
    <name evidence="4" type="ORF">ADN00_03255</name>
</gene>
<dbReference type="Proteomes" id="UP000050417">
    <property type="component" value="Unassembled WGS sequence"/>
</dbReference>
<evidence type="ECO:0000256" key="2">
    <source>
        <dbReference type="ARBA" id="ARBA00023239"/>
    </source>
</evidence>
<organism evidence="4 5">
    <name type="scientific">Ornatilinea apprima</name>
    <dbReference type="NCBI Taxonomy" id="1134406"/>
    <lineage>
        <taxon>Bacteria</taxon>
        <taxon>Bacillati</taxon>
        <taxon>Chloroflexota</taxon>
        <taxon>Anaerolineae</taxon>
        <taxon>Anaerolineales</taxon>
        <taxon>Anaerolineaceae</taxon>
        <taxon>Ornatilinea</taxon>
    </lineage>
</organism>
<keyword evidence="1" id="KW-0479">Metal-binding</keyword>
<dbReference type="SMART" id="SM01007">
    <property type="entry name" value="Aldolase_II"/>
    <property type="match status" value="1"/>
</dbReference>
<dbReference type="InterPro" id="IPR050197">
    <property type="entry name" value="Aldolase_class_II_sugar_metab"/>
</dbReference>
<dbReference type="Pfam" id="PF00596">
    <property type="entry name" value="Aldolase_II"/>
    <property type="match status" value="1"/>
</dbReference>
<dbReference type="PANTHER" id="PTHR22789:SF0">
    <property type="entry name" value="3-OXO-TETRONATE 4-PHOSPHATE DECARBOXYLASE-RELATED"/>
    <property type="match status" value="1"/>
</dbReference>
<accession>A0A0P6XGY6</accession>
<dbReference type="InterPro" id="IPR001303">
    <property type="entry name" value="Aldolase_II/adducin_N"/>
</dbReference>
<evidence type="ECO:0000313" key="5">
    <source>
        <dbReference type="Proteomes" id="UP000050417"/>
    </source>
</evidence>
<dbReference type="EMBL" id="LGCL01000014">
    <property type="protein sequence ID" value="KPL79355.1"/>
    <property type="molecule type" value="Genomic_DNA"/>
</dbReference>
<dbReference type="SUPFAM" id="SSF53639">
    <property type="entry name" value="AraD/HMP-PK domain-like"/>
    <property type="match status" value="1"/>
</dbReference>
<dbReference type="PANTHER" id="PTHR22789">
    <property type="entry name" value="FUCULOSE PHOSPHATE ALDOLASE"/>
    <property type="match status" value="1"/>
</dbReference>
<dbReference type="GO" id="GO:0046872">
    <property type="term" value="F:metal ion binding"/>
    <property type="evidence" value="ECO:0007669"/>
    <property type="project" value="UniProtKB-KW"/>
</dbReference>
<dbReference type="GO" id="GO:0019323">
    <property type="term" value="P:pentose catabolic process"/>
    <property type="evidence" value="ECO:0007669"/>
    <property type="project" value="TreeGrafter"/>
</dbReference>
<proteinExistence type="predicted"/>
<keyword evidence="2 4" id="KW-0456">Lyase</keyword>
<reference evidence="4 5" key="1">
    <citation type="submission" date="2015-07" db="EMBL/GenBank/DDBJ databases">
        <title>Genome sequence of Ornatilinea apprima DSM 23815.</title>
        <authorList>
            <person name="Hemp J."/>
            <person name="Ward L.M."/>
            <person name="Pace L.A."/>
            <person name="Fischer W.W."/>
        </authorList>
    </citation>
    <scope>NUCLEOTIDE SEQUENCE [LARGE SCALE GENOMIC DNA]</scope>
    <source>
        <strain evidence="4 5">P3M-1</strain>
    </source>
</reference>
<dbReference type="OrthoDB" id="9794581at2"/>
<dbReference type="NCBIfam" id="NF005302">
    <property type="entry name" value="PRK06833.1"/>
    <property type="match status" value="1"/>
</dbReference>
<evidence type="ECO:0000259" key="3">
    <source>
        <dbReference type="SMART" id="SM01007"/>
    </source>
</evidence>
<comment type="caution">
    <text evidence="4">The sequence shown here is derived from an EMBL/GenBank/DDBJ whole genome shotgun (WGS) entry which is preliminary data.</text>
</comment>
<dbReference type="GO" id="GO:0008738">
    <property type="term" value="F:L-fuculose-phosphate aldolase activity"/>
    <property type="evidence" value="ECO:0007669"/>
    <property type="project" value="UniProtKB-EC"/>
</dbReference>
<evidence type="ECO:0000256" key="1">
    <source>
        <dbReference type="ARBA" id="ARBA00022723"/>
    </source>
</evidence>
<sequence>MRLQNEREQLVAYGKRLITSHLTTGSGGNLSILNREEGLVAITPSGMDYFTTQPEDIVVLDLDGNIVEGKRKPSSEWRFHLDLLQHRDNINAVVHTHQVYATTFACLNWEIPAVHYLVGFSGDKVPVAPYATYGTQELSDNILKTIGDYNVVLLANHGLIAVGHSMERAFAAAEEIELVAQLYYQTKCIGQPVILNNEQMGEVLMSFQGYGQGRRK</sequence>
<dbReference type="GO" id="GO:0005829">
    <property type="term" value="C:cytosol"/>
    <property type="evidence" value="ECO:0007669"/>
    <property type="project" value="TreeGrafter"/>
</dbReference>
<evidence type="ECO:0000313" key="4">
    <source>
        <dbReference type="EMBL" id="KPL79355.1"/>
    </source>
</evidence>
<dbReference type="PATRIC" id="fig|1134406.4.peg.2062"/>